<dbReference type="EMBL" id="CAAALY010018638">
    <property type="protein sequence ID" value="VEL13698.1"/>
    <property type="molecule type" value="Genomic_DNA"/>
</dbReference>
<protein>
    <submittedName>
        <fullName evidence="2">Uncharacterized protein</fullName>
    </submittedName>
</protein>
<dbReference type="AlphaFoldDB" id="A0A3S5ADJ6"/>
<feature type="chain" id="PRO_5018668535" evidence="1">
    <location>
        <begin position="17"/>
        <end position="232"/>
    </location>
</feature>
<accession>A0A3S5ADJ6</accession>
<sequence>MCVCVCVCLSVCSVNNQPPGPSGEWNEGEAKKSCLNAVAVSSSPVRVKPKMILWSVLGRMLHSPRPSVLMRPTRGRAFRRSCRPGRLYSSLMSFQLEGKWRTCFLVQNGQFIEAAKKPSQHNWPITNEDPSGTIEWADWIQHHLTGRAHLELALRDRLDSQDPVQEGLGTTFGYSRQSVCSLSLSLSLFHSLVPFVRLTTLISKIGSQVRRELICRLTTWKRWMKRMPLAYT</sequence>
<evidence type="ECO:0000313" key="2">
    <source>
        <dbReference type="EMBL" id="VEL13698.1"/>
    </source>
</evidence>
<evidence type="ECO:0000256" key="1">
    <source>
        <dbReference type="SAM" id="SignalP"/>
    </source>
</evidence>
<organism evidence="2 3">
    <name type="scientific">Protopolystoma xenopodis</name>
    <dbReference type="NCBI Taxonomy" id="117903"/>
    <lineage>
        <taxon>Eukaryota</taxon>
        <taxon>Metazoa</taxon>
        <taxon>Spiralia</taxon>
        <taxon>Lophotrochozoa</taxon>
        <taxon>Platyhelminthes</taxon>
        <taxon>Monogenea</taxon>
        <taxon>Polyopisthocotylea</taxon>
        <taxon>Polystomatidea</taxon>
        <taxon>Polystomatidae</taxon>
        <taxon>Protopolystoma</taxon>
    </lineage>
</organism>
<reference evidence="2" key="1">
    <citation type="submission" date="2018-11" db="EMBL/GenBank/DDBJ databases">
        <authorList>
            <consortium name="Pathogen Informatics"/>
        </authorList>
    </citation>
    <scope>NUCLEOTIDE SEQUENCE</scope>
</reference>
<evidence type="ECO:0000313" key="3">
    <source>
        <dbReference type="Proteomes" id="UP000784294"/>
    </source>
</evidence>
<comment type="caution">
    <text evidence="2">The sequence shown here is derived from an EMBL/GenBank/DDBJ whole genome shotgun (WGS) entry which is preliminary data.</text>
</comment>
<keyword evidence="3" id="KW-1185">Reference proteome</keyword>
<gene>
    <name evidence="2" type="ORF">PXEA_LOCUS7138</name>
</gene>
<name>A0A3S5ADJ6_9PLAT</name>
<feature type="signal peptide" evidence="1">
    <location>
        <begin position="1"/>
        <end position="16"/>
    </location>
</feature>
<proteinExistence type="predicted"/>
<keyword evidence="1" id="KW-0732">Signal</keyword>
<dbReference type="Proteomes" id="UP000784294">
    <property type="component" value="Unassembled WGS sequence"/>
</dbReference>